<keyword evidence="7" id="KW-0949">S-adenosyl-L-methionine</keyword>
<dbReference type="EC" id="2.1.1.261" evidence="8"/>
<comment type="pathway">
    <text evidence="1">Alkaloid biosynthesis; ergot alkaloid biosynthesis.</text>
</comment>
<dbReference type="GeneID" id="85322193"/>
<dbReference type="GO" id="GO:0009820">
    <property type="term" value="P:alkaloid metabolic process"/>
    <property type="evidence" value="ECO:0007669"/>
    <property type="project" value="UniProtKB-KW"/>
</dbReference>
<keyword evidence="4" id="KW-0017">Alkaloid metabolism</keyword>
<dbReference type="AlphaFoldDB" id="A0AA40DJH6"/>
<proteinExistence type="inferred from homology"/>
<evidence type="ECO:0000256" key="3">
    <source>
        <dbReference type="ARBA" id="ARBA00011738"/>
    </source>
</evidence>
<dbReference type="InterPro" id="IPR017805">
    <property type="entry name" value="SAM_MeTrfase_EasF-type_put"/>
</dbReference>
<dbReference type="Gene3D" id="3.40.50.150">
    <property type="entry name" value="Vaccinia Virus protein VP39"/>
    <property type="match status" value="1"/>
</dbReference>
<evidence type="ECO:0000259" key="10">
    <source>
        <dbReference type="Pfam" id="PF10017"/>
    </source>
</evidence>
<protein>
    <recommendedName>
        <fullName evidence="8">4-dimethylallyltryptophan N-methyltransferase</fullName>
        <ecNumber evidence="8">2.1.1.261</ecNumber>
    </recommendedName>
</protein>
<reference evidence="11" key="1">
    <citation type="submission" date="2023-06" db="EMBL/GenBank/DDBJ databases">
        <title>Genome-scale phylogeny and comparative genomics of the fungal order Sordariales.</title>
        <authorList>
            <consortium name="Lawrence Berkeley National Laboratory"/>
            <person name="Hensen N."/>
            <person name="Bonometti L."/>
            <person name="Westerberg I."/>
            <person name="Brannstrom I.O."/>
            <person name="Guillou S."/>
            <person name="Cros-Aarteil S."/>
            <person name="Calhoun S."/>
            <person name="Haridas S."/>
            <person name="Kuo A."/>
            <person name="Mondo S."/>
            <person name="Pangilinan J."/>
            <person name="Riley R."/>
            <person name="LaButti K."/>
            <person name="Andreopoulos B."/>
            <person name="Lipzen A."/>
            <person name="Chen C."/>
            <person name="Yanf M."/>
            <person name="Daum C."/>
            <person name="Ng V."/>
            <person name="Clum A."/>
            <person name="Steindorff A."/>
            <person name="Ohm R."/>
            <person name="Martin F."/>
            <person name="Silar P."/>
            <person name="Natvig D."/>
            <person name="Lalanne C."/>
            <person name="Gautier V."/>
            <person name="Ament-velasquez S.L."/>
            <person name="Kruys A."/>
            <person name="Hutchinson M.I."/>
            <person name="Powell A.J."/>
            <person name="Barry K."/>
            <person name="Miller A.N."/>
            <person name="Grigoriev I.V."/>
            <person name="Debuchy R."/>
            <person name="Gladieux P."/>
            <person name="Thoren M.H."/>
            <person name="Johannesson H."/>
        </authorList>
    </citation>
    <scope>NUCLEOTIDE SEQUENCE</scope>
    <source>
        <strain evidence="11">SMH2392-1A</strain>
    </source>
</reference>
<dbReference type="GO" id="GO:0032259">
    <property type="term" value="P:methylation"/>
    <property type="evidence" value="ECO:0007669"/>
    <property type="project" value="UniProtKB-KW"/>
</dbReference>
<comment type="caution">
    <text evidence="11">The sequence shown here is derived from an EMBL/GenBank/DDBJ whole genome shotgun (WGS) entry which is preliminary data.</text>
</comment>
<feature type="domain" description="Histidine-specific methyltransferase SAM-dependent" evidence="10">
    <location>
        <begin position="51"/>
        <end position="335"/>
    </location>
</feature>
<comment type="subunit">
    <text evidence="3">Homodimer.</text>
</comment>
<dbReference type="NCBIfam" id="TIGR03439">
    <property type="entry name" value="methyl_EasF"/>
    <property type="match status" value="1"/>
</dbReference>
<evidence type="ECO:0000256" key="6">
    <source>
        <dbReference type="ARBA" id="ARBA00022679"/>
    </source>
</evidence>
<dbReference type="EMBL" id="JAUIRO010000008">
    <property type="protein sequence ID" value="KAK0703671.1"/>
    <property type="molecule type" value="Genomic_DNA"/>
</dbReference>
<dbReference type="Proteomes" id="UP001172101">
    <property type="component" value="Unassembled WGS sequence"/>
</dbReference>
<dbReference type="RefSeq" id="XP_060290530.1">
    <property type="nucleotide sequence ID" value="XM_060438923.1"/>
</dbReference>
<keyword evidence="6" id="KW-0808">Transferase</keyword>
<dbReference type="InterPro" id="IPR017804">
    <property type="entry name" value="MeTrfase_EgtD-like"/>
</dbReference>
<dbReference type="PIRSF" id="PIRSF018005">
    <property type="entry name" value="UCP018005"/>
    <property type="match status" value="1"/>
</dbReference>
<dbReference type="PANTHER" id="PTHR43397">
    <property type="entry name" value="ERGOTHIONEINE BIOSYNTHESIS PROTEIN 1"/>
    <property type="match status" value="1"/>
</dbReference>
<evidence type="ECO:0000256" key="7">
    <source>
        <dbReference type="ARBA" id="ARBA00022691"/>
    </source>
</evidence>
<dbReference type="InterPro" id="IPR029063">
    <property type="entry name" value="SAM-dependent_MTases_sf"/>
</dbReference>
<accession>A0AA40DJH6</accession>
<keyword evidence="12" id="KW-1185">Reference proteome</keyword>
<organism evidence="11 12">
    <name type="scientific">Lasiosphaeria miniovina</name>
    <dbReference type="NCBI Taxonomy" id="1954250"/>
    <lineage>
        <taxon>Eukaryota</taxon>
        <taxon>Fungi</taxon>
        <taxon>Dikarya</taxon>
        <taxon>Ascomycota</taxon>
        <taxon>Pezizomycotina</taxon>
        <taxon>Sordariomycetes</taxon>
        <taxon>Sordariomycetidae</taxon>
        <taxon>Sordariales</taxon>
        <taxon>Lasiosphaeriaceae</taxon>
        <taxon>Lasiosphaeria</taxon>
    </lineage>
</organism>
<evidence type="ECO:0000313" key="11">
    <source>
        <dbReference type="EMBL" id="KAK0703671.1"/>
    </source>
</evidence>
<gene>
    <name evidence="11" type="ORF">B0T26DRAFT_659061</name>
</gene>
<comment type="similarity">
    <text evidence="2">Belongs to the methyltransferase superfamily.</text>
</comment>
<name>A0AA40DJH6_9PEZI</name>
<dbReference type="PANTHER" id="PTHR43397:SF1">
    <property type="entry name" value="ERGOTHIONEINE BIOSYNTHESIS PROTEIN 1"/>
    <property type="match status" value="1"/>
</dbReference>
<keyword evidence="5 11" id="KW-0489">Methyltransferase</keyword>
<dbReference type="GO" id="GO:0008168">
    <property type="term" value="F:methyltransferase activity"/>
    <property type="evidence" value="ECO:0007669"/>
    <property type="project" value="UniProtKB-KW"/>
</dbReference>
<dbReference type="InterPro" id="IPR051128">
    <property type="entry name" value="EgtD_Methyltrsf_superfamily"/>
</dbReference>
<dbReference type="Pfam" id="PF10017">
    <property type="entry name" value="Methyltransf_33"/>
    <property type="match status" value="1"/>
</dbReference>
<evidence type="ECO:0000256" key="4">
    <source>
        <dbReference type="ARBA" id="ARBA00022589"/>
    </source>
</evidence>
<sequence>MALSPPGSPKTASCGQGDAVDDDGRTIDIGGSRLAQSLHGMLAARMLDPAKQCVLPSALLSDDGGSALWREINRLPAYYQTRDEVLLLELYGDEIAALIEPGAVLIDLGCGDTRKVRPLLESLERSAKSVDYYGLDLSLPVLLADVRRLASEFKHVRCHGLWGTFDDALRWVATTESVQSAPRWFLSLGSILGNDFPAPAVAHLSRWAAVMGDGDRMLVGMDATTDERRIWDSYHDRAGLFERFMRGGLQHSNRVLGHDWYLPQDWEVVGVMSSEYCMHRFVFRALVDVKCVPIGLDFPAGHEIDCYEAFKFGPAEMCQMFQASGLHQQSVFKAPGPSAICK</sequence>
<evidence type="ECO:0000313" key="12">
    <source>
        <dbReference type="Proteomes" id="UP001172101"/>
    </source>
</evidence>
<evidence type="ECO:0000256" key="8">
    <source>
        <dbReference type="ARBA" id="ARBA00039094"/>
    </source>
</evidence>
<evidence type="ECO:0000256" key="9">
    <source>
        <dbReference type="ARBA" id="ARBA00049425"/>
    </source>
</evidence>
<evidence type="ECO:0000256" key="1">
    <source>
        <dbReference type="ARBA" id="ARBA00005107"/>
    </source>
</evidence>
<evidence type="ECO:0000256" key="5">
    <source>
        <dbReference type="ARBA" id="ARBA00022603"/>
    </source>
</evidence>
<evidence type="ECO:0000256" key="2">
    <source>
        <dbReference type="ARBA" id="ARBA00008361"/>
    </source>
</evidence>
<comment type="catalytic activity">
    <reaction evidence="9">
        <text>4-(3-methylbut-2-enyl)-L-tryptophan + S-adenosyl-L-methionine = 4-(3-methylbut-2-enyl)-L-abrine + S-adenosyl-L-homocysteine + H(+)</text>
        <dbReference type="Rhea" id="RHEA:34435"/>
        <dbReference type="ChEBI" id="CHEBI:15378"/>
        <dbReference type="ChEBI" id="CHEBI:57856"/>
        <dbReference type="ChEBI" id="CHEBI:58209"/>
        <dbReference type="ChEBI" id="CHEBI:59789"/>
        <dbReference type="ChEBI" id="CHEBI:67248"/>
        <dbReference type="EC" id="2.1.1.261"/>
    </reaction>
</comment>
<dbReference type="InterPro" id="IPR019257">
    <property type="entry name" value="MeTrfase_dom"/>
</dbReference>